<gene>
    <name evidence="1" type="ORF">JZ751_024162</name>
</gene>
<keyword evidence="2" id="KW-1185">Reference proteome</keyword>
<evidence type="ECO:0000313" key="1">
    <source>
        <dbReference type="EMBL" id="KAG9339131.1"/>
    </source>
</evidence>
<proteinExistence type="predicted"/>
<evidence type="ECO:0000313" key="2">
    <source>
        <dbReference type="Proteomes" id="UP000824540"/>
    </source>
</evidence>
<dbReference type="Proteomes" id="UP000824540">
    <property type="component" value="Unassembled WGS sequence"/>
</dbReference>
<dbReference type="AlphaFoldDB" id="A0A8T2NJJ7"/>
<dbReference type="EMBL" id="JAFBMS010000058">
    <property type="protein sequence ID" value="KAG9339131.1"/>
    <property type="molecule type" value="Genomic_DNA"/>
</dbReference>
<reference evidence="1" key="1">
    <citation type="thesis" date="2021" institute="BYU ScholarsArchive" country="Provo, UT, USA">
        <title>Applications of and Algorithms for Genome Assembly and Genomic Analyses with an Emphasis on Marine Teleosts.</title>
        <authorList>
            <person name="Pickett B.D."/>
        </authorList>
    </citation>
    <scope>NUCLEOTIDE SEQUENCE</scope>
    <source>
        <strain evidence="1">HI-2016</strain>
    </source>
</reference>
<name>A0A8T2NJJ7_9TELE</name>
<sequence length="61" mass="6673">MDINSVKVDGPLTSVSTSLILTSPILSLGRCGQRHPVLAVQNCIMDRRENPLWGHCTAKEI</sequence>
<accession>A0A8T2NJJ7</accession>
<comment type="caution">
    <text evidence="1">The sequence shown here is derived from an EMBL/GenBank/DDBJ whole genome shotgun (WGS) entry which is preliminary data.</text>
</comment>
<protein>
    <submittedName>
        <fullName evidence="1">Uncharacterized protein</fullName>
    </submittedName>
</protein>
<organism evidence="1 2">
    <name type="scientific">Albula glossodonta</name>
    <name type="common">roundjaw bonefish</name>
    <dbReference type="NCBI Taxonomy" id="121402"/>
    <lineage>
        <taxon>Eukaryota</taxon>
        <taxon>Metazoa</taxon>
        <taxon>Chordata</taxon>
        <taxon>Craniata</taxon>
        <taxon>Vertebrata</taxon>
        <taxon>Euteleostomi</taxon>
        <taxon>Actinopterygii</taxon>
        <taxon>Neopterygii</taxon>
        <taxon>Teleostei</taxon>
        <taxon>Albuliformes</taxon>
        <taxon>Albulidae</taxon>
        <taxon>Albula</taxon>
    </lineage>
</organism>